<feature type="non-terminal residue" evidence="2">
    <location>
        <position position="1"/>
    </location>
</feature>
<dbReference type="AlphaFoldDB" id="A0A0V1KBW0"/>
<evidence type="ECO:0000313" key="3">
    <source>
        <dbReference type="Proteomes" id="UP000054815"/>
    </source>
</evidence>
<protein>
    <submittedName>
        <fullName evidence="2">Uncharacterized protein</fullName>
    </submittedName>
</protein>
<evidence type="ECO:0000313" key="1">
    <source>
        <dbReference type="EMBL" id="KRX99857.1"/>
    </source>
</evidence>
<evidence type="ECO:0000313" key="4">
    <source>
        <dbReference type="Proteomes" id="UP000054826"/>
    </source>
</evidence>
<evidence type="ECO:0000313" key="2">
    <source>
        <dbReference type="EMBL" id="KRZ44747.1"/>
    </source>
</evidence>
<accession>A0A0V1KBW0</accession>
<organism evidence="2 4">
    <name type="scientific">Trichinella pseudospiralis</name>
    <name type="common">Parasitic roundworm</name>
    <dbReference type="NCBI Taxonomy" id="6337"/>
    <lineage>
        <taxon>Eukaryota</taxon>
        <taxon>Metazoa</taxon>
        <taxon>Ecdysozoa</taxon>
        <taxon>Nematoda</taxon>
        <taxon>Enoplea</taxon>
        <taxon>Dorylaimia</taxon>
        <taxon>Trichinellida</taxon>
        <taxon>Trichinellidae</taxon>
        <taxon>Trichinella</taxon>
    </lineage>
</organism>
<gene>
    <name evidence="2" type="ORF">T4C_11923</name>
    <name evidence="1" type="ORF">T4E_2066</name>
</gene>
<dbReference type="Proteomes" id="UP000054815">
    <property type="component" value="Unassembled WGS sequence"/>
</dbReference>
<proteinExistence type="predicted"/>
<dbReference type="STRING" id="6337.A0A0V1KBW0"/>
<dbReference type="Proteomes" id="UP000054826">
    <property type="component" value="Unassembled WGS sequence"/>
</dbReference>
<reference evidence="3 4" key="1">
    <citation type="submission" date="2015-01" db="EMBL/GenBank/DDBJ databases">
        <title>Evolution of Trichinella species and genotypes.</title>
        <authorList>
            <person name="Korhonen P.K."/>
            <person name="Edoardo P."/>
            <person name="Giuseppe L.R."/>
            <person name="Gasser R.B."/>
        </authorList>
    </citation>
    <scope>NUCLEOTIDE SEQUENCE [LARGE SCALE GENOMIC DNA]</scope>
    <source>
        <strain evidence="1">ISS141</strain>
        <strain evidence="2">ISS176</strain>
    </source>
</reference>
<dbReference type="EMBL" id="JYDU01000012">
    <property type="protein sequence ID" value="KRX99857.1"/>
    <property type="molecule type" value="Genomic_DNA"/>
</dbReference>
<dbReference type="EMBL" id="JYDV01000005">
    <property type="protein sequence ID" value="KRZ44747.1"/>
    <property type="molecule type" value="Genomic_DNA"/>
</dbReference>
<sequence>LLFNFIYCWKKHIRNDMSRNLFICFCTLILLITAVEKFANALPSTMQNAQLFDSLPQDLQAILVTDDFGMESISKLPKESINADSFSAFSTIFSEIPDDQPPTDHGDESISLESAETLLRHIFDFYSEDDDLDLEEMDTTETENSEKMPSEVKEKKSIAGRFASIFNIATQLYTNSRYFS</sequence>
<comment type="caution">
    <text evidence="2">The sequence shown here is derived from an EMBL/GenBank/DDBJ whole genome shotgun (WGS) entry which is preliminary data.</text>
</comment>
<name>A0A0V1KBW0_TRIPS</name>